<dbReference type="Gene3D" id="3.90.180.10">
    <property type="entry name" value="Medium-chain alcohol dehydrogenases, catalytic domain"/>
    <property type="match status" value="1"/>
</dbReference>
<keyword evidence="1" id="KW-0521">NADP</keyword>
<feature type="domain" description="Enoyl reductase (ER)" evidence="2">
    <location>
        <begin position="22"/>
        <end position="332"/>
    </location>
</feature>
<dbReference type="InterPro" id="IPR013154">
    <property type="entry name" value="ADH-like_N"/>
</dbReference>
<dbReference type="AlphaFoldDB" id="A0A3D9ZR67"/>
<evidence type="ECO:0000313" key="4">
    <source>
        <dbReference type="Proteomes" id="UP000256913"/>
    </source>
</evidence>
<organism evidence="3 4">
    <name type="scientific">Asanoa ferruginea</name>
    <dbReference type="NCBI Taxonomy" id="53367"/>
    <lineage>
        <taxon>Bacteria</taxon>
        <taxon>Bacillati</taxon>
        <taxon>Actinomycetota</taxon>
        <taxon>Actinomycetes</taxon>
        <taxon>Micromonosporales</taxon>
        <taxon>Micromonosporaceae</taxon>
        <taxon>Asanoa</taxon>
    </lineage>
</organism>
<dbReference type="PANTHER" id="PTHR44154:SF1">
    <property type="entry name" value="QUINONE OXIDOREDUCTASE"/>
    <property type="match status" value="1"/>
</dbReference>
<comment type="caution">
    <text evidence="3">The sequence shown here is derived from an EMBL/GenBank/DDBJ whole genome shotgun (WGS) entry which is preliminary data.</text>
</comment>
<evidence type="ECO:0000313" key="3">
    <source>
        <dbReference type="EMBL" id="REF99888.1"/>
    </source>
</evidence>
<dbReference type="Gene3D" id="3.40.50.720">
    <property type="entry name" value="NAD(P)-binding Rossmann-like Domain"/>
    <property type="match status" value="1"/>
</dbReference>
<name>A0A3D9ZR67_9ACTN</name>
<keyword evidence="4" id="KW-1185">Reference proteome</keyword>
<dbReference type="Pfam" id="PF00107">
    <property type="entry name" value="ADH_zinc_N"/>
    <property type="match status" value="1"/>
</dbReference>
<proteinExistence type="predicted"/>
<gene>
    <name evidence="3" type="ORF">DFJ67_5932</name>
</gene>
<dbReference type="InterPro" id="IPR013149">
    <property type="entry name" value="ADH-like_C"/>
</dbReference>
<evidence type="ECO:0000256" key="1">
    <source>
        <dbReference type="ARBA" id="ARBA00022857"/>
    </source>
</evidence>
<sequence>MSDPIAKLVVMRAAVYREHGPAADVLKVEEIETPSPGPGEVRVRVAYSGVNPTDWKSRSGTVPLPRATHFQVPNQDGSGVIDEVGPGVDPARVGQRVWLYMAAYRRPYGSAAQFTVIPSDQAIPLPDNASMQLGASLGVPAVTAHRCLFADGPIDGKTVLVAGGAGAVGHFAIQQALAAGATVLTTVSGDAKLALAREAGARHVVNYRSPDAADQIRAVAPEGVDRFIEVAPASNLRLDLDVAAPNAMIVCYAAEPQPPQLVVRELMNRNLVLRFVLLYTMPDVAFADAAADLTGALTAGLLTPLPTTVFPLADTAAAHDAVEGGAVGKVLIAVDDSIA</sequence>
<dbReference type="InterPro" id="IPR051603">
    <property type="entry name" value="Zinc-ADH_QOR/CCCR"/>
</dbReference>
<dbReference type="SMART" id="SM00829">
    <property type="entry name" value="PKS_ER"/>
    <property type="match status" value="1"/>
</dbReference>
<evidence type="ECO:0000259" key="2">
    <source>
        <dbReference type="SMART" id="SM00829"/>
    </source>
</evidence>
<dbReference type="SUPFAM" id="SSF51735">
    <property type="entry name" value="NAD(P)-binding Rossmann-fold domains"/>
    <property type="match status" value="1"/>
</dbReference>
<dbReference type="InterPro" id="IPR036291">
    <property type="entry name" value="NAD(P)-bd_dom_sf"/>
</dbReference>
<dbReference type="SUPFAM" id="SSF50129">
    <property type="entry name" value="GroES-like"/>
    <property type="match status" value="1"/>
</dbReference>
<dbReference type="GO" id="GO:0016491">
    <property type="term" value="F:oxidoreductase activity"/>
    <property type="evidence" value="ECO:0007669"/>
    <property type="project" value="InterPro"/>
</dbReference>
<dbReference type="CDD" id="cd08253">
    <property type="entry name" value="zeta_crystallin"/>
    <property type="match status" value="1"/>
</dbReference>
<accession>A0A3D9ZR67</accession>
<dbReference type="PANTHER" id="PTHR44154">
    <property type="entry name" value="QUINONE OXIDOREDUCTASE"/>
    <property type="match status" value="1"/>
</dbReference>
<dbReference type="InterPro" id="IPR020843">
    <property type="entry name" value="ER"/>
</dbReference>
<reference evidence="3 4" key="1">
    <citation type="submission" date="2018-08" db="EMBL/GenBank/DDBJ databases">
        <title>Sequencing the genomes of 1000 actinobacteria strains.</title>
        <authorList>
            <person name="Klenk H.-P."/>
        </authorList>
    </citation>
    <scope>NUCLEOTIDE SEQUENCE [LARGE SCALE GENOMIC DNA]</scope>
    <source>
        <strain evidence="3 4">DSM 44099</strain>
    </source>
</reference>
<dbReference type="InterPro" id="IPR011032">
    <property type="entry name" value="GroES-like_sf"/>
</dbReference>
<dbReference type="Proteomes" id="UP000256913">
    <property type="component" value="Unassembled WGS sequence"/>
</dbReference>
<protein>
    <submittedName>
        <fullName evidence="3">NADPH2:quinone reductase</fullName>
    </submittedName>
</protein>
<dbReference type="EMBL" id="QUMQ01000001">
    <property type="protein sequence ID" value="REF99888.1"/>
    <property type="molecule type" value="Genomic_DNA"/>
</dbReference>
<dbReference type="Pfam" id="PF08240">
    <property type="entry name" value="ADH_N"/>
    <property type="match status" value="1"/>
</dbReference>